<gene>
    <name evidence="1" type="ordered locus">TC41_3266</name>
</gene>
<proteinExistence type="predicted"/>
<dbReference type="KEGG" id="aad:TC41_3266"/>
<sequence length="38" mass="4734">MDWSFAITFDRLMMVPWKRKRIRFLTVRDTTRYSTIPP</sequence>
<dbReference type="STRING" id="1048834.TC41_3266"/>
<dbReference type="Proteomes" id="UP000000292">
    <property type="component" value="Chromosome"/>
</dbReference>
<organism evidence="1 2">
    <name type="scientific">Alicyclobacillus acidocaldarius (strain Tc-4-1)</name>
    <name type="common">Bacillus acidocaldarius</name>
    <dbReference type="NCBI Taxonomy" id="1048834"/>
    <lineage>
        <taxon>Bacteria</taxon>
        <taxon>Bacillati</taxon>
        <taxon>Bacillota</taxon>
        <taxon>Bacilli</taxon>
        <taxon>Bacillales</taxon>
        <taxon>Alicyclobacillaceae</taxon>
        <taxon>Alicyclobacillus</taxon>
    </lineage>
</organism>
<accession>F8IEA8</accession>
<dbReference type="HOGENOM" id="CLU_3323683_0_0_9"/>
<name>F8IEA8_ALIAT</name>
<evidence type="ECO:0000313" key="2">
    <source>
        <dbReference type="Proteomes" id="UP000000292"/>
    </source>
</evidence>
<dbReference type="PATRIC" id="fig|1048834.4.peg.3100"/>
<dbReference type="AlphaFoldDB" id="F8IEA8"/>
<protein>
    <submittedName>
        <fullName evidence="1">Uncharacterized protein</fullName>
    </submittedName>
</protein>
<dbReference type="EMBL" id="CP002902">
    <property type="protein sequence ID" value="AEJ45145.1"/>
    <property type="molecule type" value="Genomic_DNA"/>
</dbReference>
<reference evidence="2" key="2">
    <citation type="submission" date="2011-06" db="EMBL/GenBank/DDBJ databases">
        <title>The complete genome sequence of Alicyclobacillus acidocaldarius sp. Tc-4-1.</title>
        <authorList>
            <person name="Chen Y."/>
            <person name="He Y."/>
            <person name="Dong Z."/>
            <person name="Hu S."/>
        </authorList>
    </citation>
    <scope>NUCLEOTIDE SEQUENCE [LARGE SCALE GENOMIC DNA]</scope>
    <source>
        <strain evidence="2">Tc-4-1</strain>
    </source>
</reference>
<reference evidence="1 2" key="1">
    <citation type="journal article" date="2011" name="J. Bacteriol.">
        <title>Complete Genome Sequence of Alicyclobacillus acidocaldarius Strain Tc-4-1.</title>
        <authorList>
            <person name="Chen Y."/>
            <person name="He Y."/>
            <person name="Zhang B."/>
            <person name="Yang J."/>
            <person name="Li W."/>
            <person name="Dong Z."/>
            <person name="Hu S."/>
        </authorList>
    </citation>
    <scope>NUCLEOTIDE SEQUENCE [LARGE SCALE GENOMIC DNA]</scope>
    <source>
        <strain evidence="1 2">Tc-4-1</strain>
    </source>
</reference>
<evidence type="ECO:0000313" key="1">
    <source>
        <dbReference type="EMBL" id="AEJ45145.1"/>
    </source>
</evidence>